<reference evidence="2 3" key="1">
    <citation type="journal article" date="2021" name="Plant Biotechnol. J.">
        <title>Multi-omics assisted identification of the key and species-specific regulatory components of drought-tolerant mechanisms in Gossypium stocksii.</title>
        <authorList>
            <person name="Yu D."/>
            <person name="Ke L."/>
            <person name="Zhang D."/>
            <person name="Wu Y."/>
            <person name="Sun Y."/>
            <person name="Mei J."/>
            <person name="Sun J."/>
            <person name="Sun Y."/>
        </authorList>
    </citation>
    <scope>NUCLEOTIDE SEQUENCE [LARGE SCALE GENOMIC DNA]</scope>
    <source>
        <strain evidence="3">cv. E1</strain>
        <tissue evidence="2">Leaf</tissue>
    </source>
</reference>
<feature type="region of interest" description="Disordered" evidence="1">
    <location>
        <begin position="140"/>
        <end position="184"/>
    </location>
</feature>
<organism evidence="2 3">
    <name type="scientific">Gossypium stocksii</name>
    <dbReference type="NCBI Taxonomy" id="47602"/>
    <lineage>
        <taxon>Eukaryota</taxon>
        <taxon>Viridiplantae</taxon>
        <taxon>Streptophyta</taxon>
        <taxon>Embryophyta</taxon>
        <taxon>Tracheophyta</taxon>
        <taxon>Spermatophyta</taxon>
        <taxon>Magnoliopsida</taxon>
        <taxon>eudicotyledons</taxon>
        <taxon>Gunneridae</taxon>
        <taxon>Pentapetalae</taxon>
        <taxon>rosids</taxon>
        <taxon>malvids</taxon>
        <taxon>Malvales</taxon>
        <taxon>Malvaceae</taxon>
        <taxon>Malvoideae</taxon>
        <taxon>Gossypium</taxon>
    </lineage>
</organism>
<name>A0A9D3USV7_9ROSI</name>
<feature type="compositionally biased region" description="Basic and acidic residues" evidence="1">
    <location>
        <begin position="166"/>
        <end position="184"/>
    </location>
</feature>
<evidence type="ECO:0000313" key="2">
    <source>
        <dbReference type="EMBL" id="KAH1056773.1"/>
    </source>
</evidence>
<keyword evidence="3" id="KW-1185">Reference proteome</keyword>
<dbReference type="AlphaFoldDB" id="A0A9D3USV7"/>
<evidence type="ECO:0000256" key="1">
    <source>
        <dbReference type="SAM" id="MobiDB-lite"/>
    </source>
</evidence>
<dbReference type="EMBL" id="JAIQCV010000010">
    <property type="protein sequence ID" value="KAH1056773.1"/>
    <property type="molecule type" value="Genomic_DNA"/>
</dbReference>
<gene>
    <name evidence="2" type="ORF">J1N35_034838</name>
</gene>
<accession>A0A9D3USV7</accession>
<comment type="caution">
    <text evidence="2">The sequence shown here is derived from an EMBL/GenBank/DDBJ whole genome shotgun (WGS) entry which is preliminary data.</text>
</comment>
<proteinExistence type="predicted"/>
<protein>
    <submittedName>
        <fullName evidence="2">Uncharacterized protein</fullName>
    </submittedName>
</protein>
<sequence>MILARAQSMELTFNPTIQLLELRTRIRRKVGGSTRGRILRLQCRYLAFVNLYSYDLFDVNGELQLEEVISSHVSSRNVVMELFVEFAKANESGPSSAIVAANVGTKVKAESLTIQLCDRFTGLLQSSYYDVLKTFMGSTHRDNESVDDEEDADKKKDVGEEEDADKEEKVTTIVEKMKSDPDLI</sequence>
<dbReference type="Proteomes" id="UP000828251">
    <property type="component" value="Unassembled WGS sequence"/>
</dbReference>
<evidence type="ECO:0000313" key="3">
    <source>
        <dbReference type="Proteomes" id="UP000828251"/>
    </source>
</evidence>